<name>A0ABR9V776_9CHRO</name>
<reference evidence="3 4" key="1">
    <citation type="submission" date="2020-10" db="EMBL/GenBank/DDBJ databases">
        <authorList>
            <person name="Castelo-Branco R."/>
            <person name="Eusebio N."/>
            <person name="Adriana R."/>
            <person name="Vieira A."/>
            <person name="Brugerolle De Fraissinette N."/>
            <person name="Rezende De Castro R."/>
            <person name="Schneider M.P."/>
            <person name="Vasconcelos V."/>
            <person name="Leao P.N."/>
        </authorList>
    </citation>
    <scope>NUCLEOTIDE SEQUENCE [LARGE SCALE GENOMIC DNA]</scope>
    <source>
        <strain evidence="3 4">LEGE 03274</strain>
    </source>
</reference>
<dbReference type="InterPro" id="IPR011335">
    <property type="entry name" value="Restrct_endonuc-II-like"/>
</dbReference>
<evidence type="ECO:0000256" key="2">
    <source>
        <dbReference type="HAMAP-Rule" id="MF_00048"/>
    </source>
</evidence>
<comment type="caution">
    <text evidence="3">The sequence shown here is derived from an EMBL/GenBank/DDBJ whole genome shotgun (WGS) entry which is preliminary data.</text>
</comment>
<accession>A0ABR9V776</accession>
<sequence>MITIGELGEKIVATWLEPQNYQILHHRWHCRWGEIDLIALDNHNSELVFMEVKTRKPQNWDQNGLEALNINKQKRIYTTAQIFLSKNPLWQNYNCRFDLILLTYIIRKNNSNQGLIKILNSNQIMYENYIFTIKNHLKNVL</sequence>
<organism evidence="3 4">
    <name type="scientific">Cyanobacterium stanieri LEGE 03274</name>
    <dbReference type="NCBI Taxonomy" id="1828756"/>
    <lineage>
        <taxon>Bacteria</taxon>
        <taxon>Bacillati</taxon>
        <taxon>Cyanobacteriota</taxon>
        <taxon>Cyanophyceae</taxon>
        <taxon>Oscillatoriophycideae</taxon>
        <taxon>Chroococcales</taxon>
        <taxon>Geminocystaceae</taxon>
        <taxon>Cyanobacterium</taxon>
    </lineage>
</organism>
<dbReference type="HAMAP" id="MF_00048">
    <property type="entry name" value="UPF0102"/>
    <property type="match status" value="1"/>
</dbReference>
<dbReference type="PANTHER" id="PTHR34039">
    <property type="entry name" value="UPF0102 PROTEIN YRAN"/>
    <property type="match status" value="1"/>
</dbReference>
<proteinExistence type="inferred from homology"/>
<dbReference type="CDD" id="cd20736">
    <property type="entry name" value="PoNe_Nuclease"/>
    <property type="match status" value="1"/>
</dbReference>
<gene>
    <name evidence="3" type="ORF">IQ215_13635</name>
</gene>
<dbReference type="NCBIfam" id="TIGR00252">
    <property type="entry name" value="YraN family protein"/>
    <property type="match status" value="1"/>
</dbReference>
<evidence type="ECO:0000256" key="1">
    <source>
        <dbReference type="ARBA" id="ARBA00006738"/>
    </source>
</evidence>
<dbReference type="Gene3D" id="3.40.1350.10">
    <property type="match status" value="1"/>
</dbReference>
<evidence type="ECO:0000313" key="3">
    <source>
        <dbReference type="EMBL" id="MBE9223740.1"/>
    </source>
</evidence>
<dbReference type="Pfam" id="PF02021">
    <property type="entry name" value="UPF0102"/>
    <property type="match status" value="1"/>
</dbReference>
<dbReference type="InterPro" id="IPR011856">
    <property type="entry name" value="tRNA_endonuc-like_dom_sf"/>
</dbReference>
<dbReference type="Proteomes" id="UP000654604">
    <property type="component" value="Unassembled WGS sequence"/>
</dbReference>
<dbReference type="RefSeq" id="WP_193801959.1">
    <property type="nucleotide sequence ID" value="NZ_JADEWC010000044.1"/>
</dbReference>
<dbReference type="SUPFAM" id="SSF52980">
    <property type="entry name" value="Restriction endonuclease-like"/>
    <property type="match status" value="1"/>
</dbReference>
<dbReference type="PANTHER" id="PTHR34039:SF1">
    <property type="entry name" value="UPF0102 PROTEIN YRAN"/>
    <property type="match status" value="1"/>
</dbReference>
<comment type="similarity">
    <text evidence="1 2">Belongs to the UPF0102 family.</text>
</comment>
<dbReference type="EMBL" id="JADEWC010000044">
    <property type="protein sequence ID" value="MBE9223740.1"/>
    <property type="molecule type" value="Genomic_DNA"/>
</dbReference>
<protein>
    <recommendedName>
        <fullName evidence="2">UPF0102 protein IQ215_13635</fullName>
    </recommendedName>
</protein>
<keyword evidence="4" id="KW-1185">Reference proteome</keyword>
<evidence type="ECO:0000313" key="4">
    <source>
        <dbReference type="Proteomes" id="UP000654604"/>
    </source>
</evidence>
<dbReference type="InterPro" id="IPR003509">
    <property type="entry name" value="UPF0102_YraN-like"/>
</dbReference>